<gene>
    <name evidence="1" type="ORF">DYH56_02145</name>
</gene>
<accession>A0ABX9KKF8</accession>
<reference evidence="1 2" key="1">
    <citation type="submission" date="2018-08" db="EMBL/GenBank/DDBJ databases">
        <title>Draft genome sequence of Psychrilyobacter sp. strain SD5 isolated from Black Sea water.</title>
        <authorList>
            <person name="Yadav S."/>
            <person name="Villanueva L."/>
            <person name="Damste J.S.S."/>
        </authorList>
    </citation>
    <scope>NUCLEOTIDE SEQUENCE [LARGE SCALE GENOMIC DNA]</scope>
    <source>
        <strain evidence="1 2">SD5</strain>
    </source>
</reference>
<evidence type="ECO:0000313" key="1">
    <source>
        <dbReference type="EMBL" id="REI42969.1"/>
    </source>
</evidence>
<dbReference type="Proteomes" id="UP000263486">
    <property type="component" value="Unassembled WGS sequence"/>
</dbReference>
<protein>
    <submittedName>
        <fullName evidence="1">Uncharacterized protein</fullName>
    </submittedName>
</protein>
<proteinExistence type="predicted"/>
<evidence type="ECO:0000313" key="2">
    <source>
        <dbReference type="Proteomes" id="UP000263486"/>
    </source>
</evidence>
<name>A0ABX9KKF8_9FUSO</name>
<dbReference type="EMBL" id="QUAJ01000002">
    <property type="protein sequence ID" value="REI42969.1"/>
    <property type="molecule type" value="Genomic_DNA"/>
</dbReference>
<keyword evidence="2" id="KW-1185">Reference proteome</keyword>
<comment type="caution">
    <text evidence="1">The sequence shown here is derived from an EMBL/GenBank/DDBJ whole genome shotgun (WGS) entry which is preliminary data.</text>
</comment>
<organism evidence="1 2">
    <name type="scientific">Psychrilyobacter piezotolerans</name>
    <dbReference type="NCBI Taxonomy" id="2293438"/>
    <lineage>
        <taxon>Bacteria</taxon>
        <taxon>Fusobacteriati</taxon>
        <taxon>Fusobacteriota</taxon>
        <taxon>Fusobacteriia</taxon>
        <taxon>Fusobacteriales</taxon>
        <taxon>Fusobacteriaceae</taxon>
        <taxon>Psychrilyobacter</taxon>
    </lineage>
</organism>
<dbReference type="RefSeq" id="WP_114641200.1">
    <property type="nucleotide sequence ID" value="NZ_JAACIO010000002.1"/>
</dbReference>
<dbReference type="Gene3D" id="3.40.50.2000">
    <property type="entry name" value="Glycogen Phosphorylase B"/>
    <property type="match status" value="1"/>
</dbReference>
<sequence>MKKKVICIIAEGQLLPVLEAMSAKIPIIATDVGDCKGVLTAHKEIGFLPHLIQQWLQRLYLFITMNLD</sequence>
<dbReference type="SUPFAM" id="SSF53756">
    <property type="entry name" value="UDP-Glycosyltransferase/glycogen phosphorylase"/>
    <property type="match status" value="1"/>
</dbReference>